<feature type="chain" id="PRO_5043635682" evidence="2">
    <location>
        <begin position="25"/>
        <end position="244"/>
    </location>
</feature>
<evidence type="ECO:0000256" key="2">
    <source>
        <dbReference type="SAM" id="SignalP"/>
    </source>
</evidence>
<comment type="caution">
    <text evidence="3">The sequence shown here is derived from an EMBL/GenBank/DDBJ whole genome shotgun (WGS) entry which is preliminary data.</text>
</comment>
<reference evidence="3 4" key="1">
    <citation type="submission" date="2020-08" db="EMBL/GenBank/DDBJ databases">
        <title>Genomic Encyclopedia of Type Strains, Phase IV (KMG-V): Genome sequencing to study the core and pangenomes of soil and plant-associated prokaryotes.</title>
        <authorList>
            <person name="Whitman W."/>
        </authorList>
    </citation>
    <scope>NUCLEOTIDE SEQUENCE [LARGE SCALE GENOMIC DNA]</scope>
    <source>
        <strain evidence="3 4">JPY158</strain>
    </source>
</reference>
<keyword evidence="2" id="KW-0732">Signal</keyword>
<evidence type="ECO:0000313" key="3">
    <source>
        <dbReference type="EMBL" id="MBB5428742.1"/>
    </source>
</evidence>
<evidence type="ECO:0000313" key="4">
    <source>
        <dbReference type="Proteomes" id="UP000592780"/>
    </source>
</evidence>
<organism evidence="3 4">
    <name type="scientific">Paraburkholderia atlantica</name>
    <dbReference type="NCBI Taxonomy" id="2654982"/>
    <lineage>
        <taxon>Bacteria</taxon>
        <taxon>Pseudomonadati</taxon>
        <taxon>Pseudomonadota</taxon>
        <taxon>Betaproteobacteria</taxon>
        <taxon>Burkholderiales</taxon>
        <taxon>Burkholderiaceae</taxon>
        <taxon>Paraburkholderia</taxon>
    </lineage>
</organism>
<dbReference type="Proteomes" id="UP000592780">
    <property type="component" value="Unassembled WGS sequence"/>
</dbReference>
<keyword evidence="4" id="KW-1185">Reference proteome</keyword>
<feature type="signal peptide" evidence="2">
    <location>
        <begin position="1"/>
        <end position="24"/>
    </location>
</feature>
<accession>A0A6I1PTG5</accession>
<gene>
    <name evidence="3" type="ORF">HDG40_006937</name>
</gene>
<sequence length="244" mass="27234">MKMILGRLTLAAGLMLGMSHAAYAQFAVIDAANLAQNIITAAKAVKTEIYQDSNIVYQYQMMANQLLQATNLDPSAMKAQYDQITGDISKYTQLKSTLTDMYGDLNEGSQWINHVQTLISRSGKSNSQWFSDMATLYNQRDNEATRLFQTGNDVMVHAQTLAKRRQELQSQMSLTPTQQATAEMTTHYLDIVSSQMSDLLQMTAGKQQQDAQKQSVANEDDRNRSAAAKSFLDQQDAERASYGF</sequence>
<dbReference type="RefSeq" id="WP_018432934.1">
    <property type="nucleotide sequence ID" value="NZ_JACHDD010000015.1"/>
</dbReference>
<dbReference type="OrthoDB" id="9021686at2"/>
<proteinExistence type="predicted"/>
<dbReference type="EMBL" id="JACHDD010000015">
    <property type="protein sequence ID" value="MBB5428742.1"/>
    <property type="molecule type" value="Genomic_DNA"/>
</dbReference>
<evidence type="ECO:0000256" key="1">
    <source>
        <dbReference type="SAM" id="MobiDB-lite"/>
    </source>
</evidence>
<feature type="region of interest" description="Disordered" evidence="1">
    <location>
        <begin position="201"/>
        <end position="244"/>
    </location>
</feature>
<protein>
    <submittedName>
        <fullName evidence="3">Uncharacterized protein</fullName>
    </submittedName>
</protein>
<feature type="compositionally biased region" description="Polar residues" evidence="1">
    <location>
        <begin position="201"/>
        <end position="217"/>
    </location>
</feature>
<dbReference type="SUPFAM" id="SSF101082">
    <property type="entry name" value="Typo IV secretion system protein TraC"/>
    <property type="match status" value="1"/>
</dbReference>
<dbReference type="AlphaFoldDB" id="A0A6I1PTG5"/>
<name>A0A6I1PTG5_PARAM</name>